<evidence type="ECO:0000313" key="3">
    <source>
        <dbReference type="Proteomes" id="UP001596044"/>
    </source>
</evidence>
<sequence>MFWIGLIVIVIVILLVISMFSFIQGEFYFSRVKDNDTLTVEMKALFGLIRYRYSVPIIEFKGFAKGIMIKSEHVDDNKSVLKDETKDHVTKEKVMEFFNKAKIALVNTLHFYDWFKQTLAKVELTELKWVTRIGVGDAPETAITTGAIWGIKSSLIGFGIKFIQLKTKPRIDVVPQYNAPQFSTEMRIGGRIRLWNVMFSGIRLIARAAKIKGGIRTWYQLLIKARTKTAV</sequence>
<name>A0ABW0K4N2_9BACL</name>
<proteinExistence type="predicted"/>
<dbReference type="EMBL" id="JBHSMJ010000009">
    <property type="protein sequence ID" value="MFC5448032.1"/>
    <property type="molecule type" value="Genomic_DNA"/>
</dbReference>
<keyword evidence="1" id="KW-0472">Membrane</keyword>
<keyword evidence="3" id="KW-1185">Reference proteome</keyword>
<dbReference type="Pfam" id="PF11167">
    <property type="entry name" value="DUF2953"/>
    <property type="match status" value="1"/>
</dbReference>
<dbReference type="RefSeq" id="WP_270879472.1">
    <property type="nucleotide sequence ID" value="NZ_JAQFVF010000024.1"/>
</dbReference>
<feature type="transmembrane region" description="Helical" evidence="1">
    <location>
        <begin position="6"/>
        <end position="23"/>
    </location>
</feature>
<dbReference type="Proteomes" id="UP001596044">
    <property type="component" value="Unassembled WGS sequence"/>
</dbReference>
<reference evidence="3" key="1">
    <citation type="journal article" date="2019" name="Int. J. Syst. Evol. Microbiol.">
        <title>The Global Catalogue of Microorganisms (GCM) 10K type strain sequencing project: providing services to taxonomists for standard genome sequencing and annotation.</title>
        <authorList>
            <consortium name="The Broad Institute Genomics Platform"/>
            <consortium name="The Broad Institute Genome Sequencing Center for Infectious Disease"/>
            <person name="Wu L."/>
            <person name="Ma J."/>
        </authorList>
    </citation>
    <scope>NUCLEOTIDE SEQUENCE [LARGE SCALE GENOMIC DNA]</scope>
    <source>
        <strain evidence="3">KACC 11904</strain>
    </source>
</reference>
<dbReference type="InterPro" id="IPR021338">
    <property type="entry name" value="DUF2953"/>
</dbReference>
<keyword evidence="1" id="KW-0812">Transmembrane</keyword>
<comment type="caution">
    <text evidence="2">The sequence shown here is derived from an EMBL/GenBank/DDBJ whole genome shotgun (WGS) entry which is preliminary data.</text>
</comment>
<organism evidence="2 3">
    <name type="scientific">Paenibacillus aestuarii</name>
    <dbReference type="NCBI Taxonomy" id="516965"/>
    <lineage>
        <taxon>Bacteria</taxon>
        <taxon>Bacillati</taxon>
        <taxon>Bacillota</taxon>
        <taxon>Bacilli</taxon>
        <taxon>Bacillales</taxon>
        <taxon>Paenibacillaceae</taxon>
        <taxon>Paenibacillus</taxon>
    </lineage>
</organism>
<gene>
    <name evidence="2" type="ORF">ACFPOG_07155</name>
</gene>
<keyword evidence="1" id="KW-1133">Transmembrane helix</keyword>
<evidence type="ECO:0000313" key="2">
    <source>
        <dbReference type="EMBL" id="MFC5448032.1"/>
    </source>
</evidence>
<protein>
    <submittedName>
        <fullName evidence="2">DUF2953 domain-containing protein</fullName>
    </submittedName>
</protein>
<evidence type="ECO:0000256" key="1">
    <source>
        <dbReference type="SAM" id="Phobius"/>
    </source>
</evidence>
<accession>A0ABW0K4N2</accession>